<dbReference type="AlphaFoldDB" id="A0A1W2D506"/>
<gene>
    <name evidence="3" type="ORF">SAMN06296429_1143</name>
</gene>
<dbReference type="InterPro" id="IPR052389">
    <property type="entry name" value="Sec_Metab_Biosynth-Assoc"/>
</dbReference>
<protein>
    <submittedName>
        <fullName evidence="3">Acyl-CoA thioesterase</fullName>
    </submittedName>
</protein>
<dbReference type="PANTHER" id="PTHR38110">
    <property type="entry name" value="CHROMOSOME 23, WHOLE GENOME SHOTGUN SEQUENCE"/>
    <property type="match status" value="1"/>
</dbReference>
<sequence length="273" mass="29071">MTAAFSGPKYADDMDLQEMLDQAATGDVHVEEGWGQGRATFGGLVGGLLVSAMLPRVPEAASLRSLTVNFVAPVAPGAAQAEVDVLRSGKSATQVLATLRQEGAPVAVALGAFGAPRESAISVAATAEAPQLAAPETIEPFPYIAGMTPDFFQHLEMRLADGGFPYSGASTSHMDGWMRFRQAPPTFDIRHFVTLVDCWPPAVVQMLSELKPGSSMTWTLEIVDDVTAEPDTHWAYSVRTDTAEGGYAHTDARVWHPDGRLVAISRQTVAVFG</sequence>
<evidence type="ECO:0000313" key="3">
    <source>
        <dbReference type="EMBL" id="SMC92204.1"/>
    </source>
</evidence>
<evidence type="ECO:0000313" key="4">
    <source>
        <dbReference type="Proteomes" id="UP000192634"/>
    </source>
</evidence>
<dbReference type="Proteomes" id="UP000192634">
    <property type="component" value="Unassembled WGS sequence"/>
</dbReference>
<proteinExistence type="predicted"/>
<reference evidence="3 4" key="1">
    <citation type="submission" date="2017-04" db="EMBL/GenBank/DDBJ databases">
        <authorList>
            <person name="Afonso C.L."/>
            <person name="Miller P.J."/>
            <person name="Scott M.A."/>
            <person name="Spackman E."/>
            <person name="Goraichik I."/>
            <person name="Dimitrov K.M."/>
            <person name="Suarez D.L."/>
            <person name="Swayne D.E."/>
        </authorList>
    </citation>
    <scope>NUCLEOTIDE SEQUENCE [LARGE SCALE GENOMIC DNA]</scope>
    <source>
        <strain evidence="3 4">CGMCC 1.12511</strain>
    </source>
</reference>
<dbReference type="InterPro" id="IPR029069">
    <property type="entry name" value="HotDog_dom_sf"/>
</dbReference>
<organism evidence="3 4">
    <name type="scientific">Janibacter indicus</name>
    <dbReference type="NCBI Taxonomy" id="857417"/>
    <lineage>
        <taxon>Bacteria</taxon>
        <taxon>Bacillati</taxon>
        <taxon>Actinomycetota</taxon>
        <taxon>Actinomycetes</taxon>
        <taxon>Micrococcales</taxon>
        <taxon>Intrasporangiaceae</taxon>
        <taxon>Janibacter</taxon>
    </lineage>
</organism>
<dbReference type="Pfam" id="PF13622">
    <property type="entry name" value="4HBT_3"/>
    <property type="match status" value="1"/>
</dbReference>
<dbReference type="PANTHER" id="PTHR38110:SF1">
    <property type="entry name" value="THIOESTERASE DOMAIN-CONTAINING PROTEIN"/>
    <property type="match status" value="1"/>
</dbReference>
<name>A0A1W2D506_9MICO</name>
<feature type="domain" description="Acyl-CoA thioesterase-like C-terminal" evidence="2">
    <location>
        <begin position="135"/>
        <end position="271"/>
    </location>
</feature>
<evidence type="ECO:0000259" key="2">
    <source>
        <dbReference type="Pfam" id="PF20789"/>
    </source>
</evidence>
<dbReference type="SUPFAM" id="SSF54637">
    <property type="entry name" value="Thioesterase/thiol ester dehydrase-isomerase"/>
    <property type="match status" value="2"/>
</dbReference>
<dbReference type="InterPro" id="IPR042171">
    <property type="entry name" value="Acyl-CoA_hotdog"/>
</dbReference>
<dbReference type="InterPro" id="IPR049449">
    <property type="entry name" value="TesB_ACOT8-like_N"/>
</dbReference>
<feature type="domain" description="Acyl-CoA thioesterase-like N-terminal HotDog" evidence="1">
    <location>
        <begin position="31"/>
        <end position="114"/>
    </location>
</feature>
<dbReference type="Pfam" id="PF20789">
    <property type="entry name" value="4HBT_3C"/>
    <property type="match status" value="1"/>
</dbReference>
<evidence type="ECO:0000259" key="1">
    <source>
        <dbReference type="Pfam" id="PF13622"/>
    </source>
</evidence>
<dbReference type="EMBL" id="FWXN01000014">
    <property type="protein sequence ID" value="SMC92204.1"/>
    <property type="molecule type" value="Genomic_DNA"/>
</dbReference>
<dbReference type="InterPro" id="IPR049450">
    <property type="entry name" value="ACOT8-like_C"/>
</dbReference>
<dbReference type="Gene3D" id="2.40.160.210">
    <property type="entry name" value="Acyl-CoA thioesterase, double hotdog domain"/>
    <property type="match status" value="1"/>
</dbReference>
<accession>A0A1W2D506</accession>